<dbReference type="eggNOG" id="ENOG5033CJJ">
    <property type="taxonomic scope" value="Bacteria"/>
</dbReference>
<dbReference type="Proteomes" id="UP000011724">
    <property type="component" value="Chromosome"/>
</dbReference>
<name>M1WP59_PSEP2</name>
<proteinExistence type="predicted"/>
<reference evidence="1 2" key="1">
    <citation type="journal article" date="2013" name="PLoS ONE">
        <title>The first genomic and proteomic characterization of a deep-sea sulfate reducer: insights into the piezophilic lifestyle of Desulfovibrio piezophilus.</title>
        <authorList>
            <person name="Pradel N."/>
            <person name="Ji B."/>
            <person name="Gimenez G."/>
            <person name="Talla E."/>
            <person name="Lenoble P."/>
            <person name="Garel M."/>
            <person name="Tamburini C."/>
            <person name="Fourquet P."/>
            <person name="Lebrun R."/>
            <person name="Bertin P."/>
            <person name="Denis Y."/>
            <person name="Pophillat M."/>
            <person name="Barbe V."/>
            <person name="Ollivier B."/>
            <person name="Dolla A."/>
        </authorList>
    </citation>
    <scope>NUCLEOTIDE SEQUENCE [LARGE SCALE GENOMIC DNA]</scope>
    <source>
        <strain evidence="2">DSM 10523 / SB164P1</strain>
    </source>
</reference>
<reference evidence="2" key="2">
    <citation type="journal article" date="2013" name="Stand. Genomic Sci.">
        <title>Complete genome sequence of Desulfocapsa sulfexigens, a marine deltaproteobacterium specialized in disproportionating inorganic sulfur compounds.</title>
        <authorList>
            <person name="Finster K.W."/>
            <person name="Kjeldsen K.U."/>
            <person name="Kube M."/>
            <person name="Reinhardt R."/>
            <person name="Mussmann M."/>
            <person name="Amann R."/>
            <person name="Schreiber L."/>
        </authorList>
    </citation>
    <scope>NUCLEOTIDE SEQUENCE [LARGE SCALE GENOMIC DNA]</scope>
    <source>
        <strain evidence="2">DSM 10523 / SB164P1</strain>
    </source>
</reference>
<dbReference type="OrthoDB" id="5461017at2"/>
<accession>M1WP59</accession>
<evidence type="ECO:0000313" key="2">
    <source>
        <dbReference type="Proteomes" id="UP000011724"/>
    </source>
</evidence>
<sequence length="146" mass="16700">MFSSIFQATGFKRALTLCQEGKHAEAEALMKSLQDEFLAVCEENEALKLQLSEVANVLDLADKVQFDGQKYWLNDDGERKGPFCQVCYDRDGLLVHLQERDNHWECQSCNSLYILPREDSSPPKKKSEARSTVKKTIPLFLERELG</sequence>
<dbReference type="BioCyc" id="DPIE1322246:BN4_RS04265-MONOMER"/>
<organism evidence="1 2">
    <name type="scientific">Pseudodesulfovibrio piezophilus (strain DSM 21447 / JCM 15486 / C1TLV30)</name>
    <name type="common">Desulfovibrio piezophilus</name>
    <dbReference type="NCBI Taxonomy" id="1322246"/>
    <lineage>
        <taxon>Bacteria</taxon>
        <taxon>Pseudomonadati</taxon>
        <taxon>Thermodesulfobacteriota</taxon>
        <taxon>Desulfovibrionia</taxon>
        <taxon>Desulfovibrionales</taxon>
        <taxon>Desulfovibrionaceae</taxon>
    </lineage>
</organism>
<keyword evidence="2" id="KW-1185">Reference proteome</keyword>
<dbReference type="RefSeq" id="WP_015414122.1">
    <property type="nucleotide sequence ID" value="NC_020409.1"/>
</dbReference>
<dbReference type="KEGG" id="dpi:BN4_10832"/>
<dbReference type="PATRIC" id="fig|879567.3.peg.858"/>
<dbReference type="AlphaFoldDB" id="M1WP59"/>
<evidence type="ECO:0000313" key="1">
    <source>
        <dbReference type="EMBL" id="CCH48069.1"/>
    </source>
</evidence>
<dbReference type="HOGENOM" id="CLU_148543_0_0_7"/>
<dbReference type="EMBL" id="FO203427">
    <property type="protein sequence ID" value="CCH48069.1"/>
    <property type="molecule type" value="Genomic_DNA"/>
</dbReference>
<protein>
    <submittedName>
        <fullName evidence="1">Uncharacterized protein</fullName>
    </submittedName>
</protein>
<gene>
    <name evidence="1" type="ordered locus">BN4_10832</name>
</gene>